<dbReference type="STRING" id="1429043.X474_10245"/>
<dbReference type="PANTHER" id="PTHR38030:SF2">
    <property type="entry name" value="PROTOPORPHYRINOGEN IX DEHYDROGENASE [QUINONE]"/>
    <property type="match status" value="1"/>
</dbReference>
<dbReference type="Proteomes" id="UP000032233">
    <property type="component" value="Unassembled WGS sequence"/>
</dbReference>
<evidence type="ECO:0000259" key="1">
    <source>
        <dbReference type="Pfam" id="PF12724"/>
    </source>
</evidence>
<dbReference type="InterPro" id="IPR026816">
    <property type="entry name" value="Flavodoxin_dom"/>
</dbReference>
<dbReference type="PANTHER" id="PTHR38030">
    <property type="entry name" value="PROTOPORPHYRINOGEN IX DEHYDROGENASE [MENAQUINONE]"/>
    <property type="match status" value="1"/>
</dbReference>
<dbReference type="InterPro" id="IPR052200">
    <property type="entry name" value="Protoporphyrinogen_IX_DH"/>
</dbReference>
<dbReference type="GO" id="GO:0010181">
    <property type="term" value="F:FMN binding"/>
    <property type="evidence" value="ECO:0007669"/>
    <property type="project" value="TreeGrafter"/>
</dbReference>
<dbReference type="GO" id="GO:0006783">
    <property type="term" value="P:heme biosynthetic process"/>
    <property type="evidence" value="ECO:0007669"/>
    <property type="project" value="TreeGrafter"/>
</dbReference>
<evidence type="ECO:0000313" key="2">
    <source>
        <dbReference type="EMBL" id="KIX14461.1"/>
    </source>
</evidence>
<protein>
    <recommendedName>
        <fullName evidence="1">Flavodoxin domain-containing protein</fullName>
    </recommendedName>
</protein>
<dbReference type="RefSeq" id="WP_044348292.1">
    <property type="nucleotide sequence ID" value="NZ_AZAC01000011.1"/>
</dbReference>
<gene>
    <name evidence="2" type="ORF">X474_10245</name>
</gene>
<organism evidence="2 3">
    <name type="scientific">Dethiosulfatarculus sandiegensis</name>
    <dbReference type="NCBI Taxonomy" id="1429043"/>
    <lineage>
        <taxon>Bacteria</taxon>
        <taxon>Pseudomonadati</taxon>
        <taxon>Thermodesulfobacteriota</taxon>
        <taxon>Desulfarculia</taxon>
        <taxon>Desulfarculales</taxon>
        <taxon>Desulfarculaceae</taxon>
        <taxon>Dethiosulfatarculus</taxon>
    </lineage>
</organism>
<dbReference type="EMBL" id="AZAC01000011">
    <property type="protein sequence ID" value="KIX14461.1"/>
    <property type="molecule type" value="Genomic_DNA"/>
</dbReference>
<evidence type="ECO:0000313" key="3">
    <source>
        <dbReference type="Proteomes" id="UP000032233"/>
    </source>
</evidence>
<keyword evidence="3" id="KW-1185">Reference proteome</keyword>
<comment type="caution">
    <text evidence="2">The sequence shown here is derived from an EMBL/GenBank/DDBJ whole genome shotgun (WGS) entry which is preliminary data.</text>
</comment>
<dbReference type="SUPFAM" id="SSF52218">
    <property type="entry name" value="Flavoproteins"/>
    <property type="match status" value="1"/>
</dbReference>
<dbReference type="Gene3D" id="3.40.50.360">
    <property type="match status" value="1"/>
</dbReference>
<dbReference type="GO" id="GO:0070819">
    <property type="term" value="F:menaquinone-dependent protoporphyrinogen oxidase activity"/>
    <property type="evidence" value="ECO:0007669"/>
    <property type="project" value="TreeGrafter"/>
</dbReference>
<accession>A0A0D2JFH5</accession>
<dbReference type="OrthoDB" id="9795729at2"/>
<reference evidence="2 3" key="1">
    <citation type="submission" date="2013-11" db="EMBL/GenBank/DDBJ databases">
        <title>Metagenomic analysis of a methanogenic consortium involved in long chain n-alkane degradation.</title>
        <authorList>
            <person name="Davidova I.A."/>
            <person name="Callaghan A.V."/>
            <person name="Wawrik B."/>
            <person name="Pruitt S."/>
            <person name="Marks C."/>
            <person name="Duncan K.E."/>
            <person name="Suflita J.M."/>
        </authorList>
    </citation>
    <scope>NUCLEOTIDE SEQUENCE [LARGE SCALE GENOMIC DNA]</scope>
    <source>
        <strain evidence="2 3">SPR</strain>
    </source>
</reference>
<dbReference type="InParanoid" id="A0A0D2JFH5"/>
<dbReference type="InterPro" id="IPR029039">
    <property type="entry name" value="Flavoprotein-like_sf"/>
</dbReference>
<dbReference type="Pfam" id="PF12724">
    <property type="entry name" value="Flavodoxin_5"/>
    <property type="match status" value="1"/>
</dbReference>
<feature type="domain" description="Flavodoxin" evidence="1">
    <location>
        <begin position="6"/>
        <end position="169"/>
    </location>
</feature>
<name>A0A0D2JFH5_9BACT</name>
<dbReference type="AlphaFoldDB" id="A0A0D2JFH5"/>
<proteinExistence type="predicted"/>
<sequence length="199" mass="22922">MQRKTLLCFAGKTGTTETAARIITDHLRQDGECCVCLPASEVKSLTEFQRVIIASPLYYGKCPEEITEFMQKNKEPLAGLEVMVFFICLRLAQSEEVLPYDLYVDPQLKEPLKPLSKMGMMEKSHSLSYYLEPLKDLLFVINPQSLAFFKGNLLFKALDFKSRMVMRLMCFLMKQVSEGEFLNKAELHRWSSSQLKDEK</sequence>